<accession>A0A0J9VUW2</accession>
<evidence type="ECO:0000313" key="1">
    <source>
        <dbReference type="EMBL" id="KNB14531.1"/>
    </source>
</evidence>
<gene>
    <name evidence="1" type="ORF">FOXG_21147</name>
</gene>
<reference evidence="1" key="1">
    <citation type="submission" date="2007-04" db="EMBL/GenBank/DDBJ databases">
        <authorList>
            <consortium name="The Broad Institute Genome Sequencing Platform"/>
            <person name="Birren B."/>
            <person name="Lander E."/>
            <person name="Galagan J."/>
            <person name="Nusbaum C."/>
            <person name="Devon K."/>
            <person name="Ma L.-J."/>
            <person name="Jaffe D."/>
            <person name="Butler J."/>
            <person name="Alvarez P."/>
            <person name="Gnerre S."/>
            <person name="Grabherr M."/>
            <person name="Kleber M."/>
            <person name="Mauceli E."/>
            <person name="Brockman W."/>
            <person name="MacCallum I.A."/>
            <person name="Young S."/>
            <person name="LaButti K."/>
            <person name="DeCaprio D."/>
            <person name="Crawford M."/>
            <person name="Koehrsen M."/>
            <person name="Engels R."/>
            <person name="Montgomery P."/>
            <person name="Pearson M."/>
            <person name="Howarth C."/>
            <person name="Larson L."/>
            <person name="White J."/>
            <person name="O'Leary S."/>
            <person name="Kodira C."/>
            <person name="Zeng Q."/>
            <person name="Yandava C."/>
            <person name="Alvarado L."/>
            <person name="Kistler C."/>
            <person name="Shim W.-B."/>
            <person name="Kang S."/>
            <person name="Woloshuk C."/>
        </authorList>
    </citation>
    <scope>NUCLEOTIDE SEQUENCE</scope>
    <source>
        <strain evidence="1">4287</strain>
    </source>
</reference>
<dbReference type="AlphaFoldDB" id="A0A0J9VUW2"/>
<dbReference type="GeneID" id="28961853"/>
<proteinExistence type="predicted"/>
<reference evidence="1" key="2">
    <citation type="journal article" date="2010" name="Nature">
        <title>Comparative genomics reveals mobile pathogenicity chromosomes in Fusarium.</title>
        <authorList>
            <person name="Ma L.J."/>
            <person name="van der Does H.C."/>
            <person name="Borkovich K.A."/>
            <person name="Coleman J.J."/>
            <person name="Daboussi M.J."/>
            <person name="Di Pietro A."/>
            <person name="Dufresne M."/>
            <person name="Freitag M."/>
            <person name="Grabherr M."/>
            <person name="Henrissat B."/>
            <person name="Houterman P.M."/>
            <person name="Kang S."/>
            <person name="Shim W.B."/>
            <person name="Woloshuk C."/>
            <person name="Xie X."/>
            <person name="Xu J.R."/>
            <person name="Antoniw J."/>
            <person name="Baker S.E."/>
            <person name="Bluhm B.H."/>
            <person name="Breakspear A."/>
            <person name="Brown D.W."/>
            <person name="Butchko R.A."/>
            <person name="Chapman S."/>
            <person name="Coulson R."/>
            <person name="Coutinho P.M."/>
            <person name="Danchin E.G."/>
            <person name="Diener A."/>
            <person name="Gale L.R."/>
            <person name="Gardiner D.M."/>
            <person name="Goff S."/>
            <person name="Hammond-Kosack K.E."/>
            <person name="Hilburn K."/>
            <person name="Hua-Van A."/>
            <person name="Jonkers W."/>
            <person name="Kazan K."/>
            <person name="Kodira C.D."/>
            <person name="Koehrsen M."/>
            <person name="Kumar L."/>
            <person name="Lee Y.H."/>
            <person name="Li L."/>
            <person name="Manners J.M."/>
            <person name="Miranda-Saavedra D."/>
            <person name="Mukherjee M."/>
            <person name="Park G."/>
            <person name="Park J."/>
            <person name="Park S.Y."/>
            <person name="Proctor R.H."/>
            <person name="Regev A."/>
            <person name="Ruiz-Roldan M.C."/>
            <person name="Sain D."/>
            <person name="Sakthikumar S."/>
            <person name="Sykes S."/>
            <person name="Schwartz D.C."/>
            <person name="Turgeon B.G."/>
            <person name="Wapinski I."/>
            <person name="Yoder O."/>
            <person name="Young S."/>
            <person name="Zeng Q."/>
            <person name="Zhou S."/>
            <person name="Galagan J."/>
            <person name="Cuomo C.A."/>
            <person name="Kistler H.C."/>
            <person name="Rep M."/>
        </authorList>
    </citation>
    <scope>NUCLEOTIDE SEQUENCE [LARGE SCALE GENOMIC DNA]</scope>
    <source>
        <strain evidence="1">4287</strain>
    </source>
</reference>
<sequence length="143" mass="16110">MALVVFKPRKQEAYTVRYVDCPMLNLRPFCKESYNSPDHAGAPYHAVCAHALGIDLKVPGLAVDKDVATKTFPQVATEVRDFYNKQKLILSEVIDEQFLFAPLTFRFQFPSPGADPWPVSDPPFCPVSLSSIRSVCRGSWRVF</sequence>
<dbReference type="Proteomes" id="UP000009097">
    <property type="component" value="Unassembled WGS sequence"/>
</dbReference>
<protein>
    <submittedName>
        <fullName evidence="1">Uncharacterized protein</fullName>
    </submittedName>
</protein>
<name>A0A0J9VUW2_FUSO4</name>
<dbReference type="RefSeq" id="XP_018252576.1">
    <property type="nucleotide sequence ID" value="XM_018401476.1"/>
</dbReference>
<dbReference type="VEuPathDB" id="FungiDB:FOXG_21147"/>
<organism evidence="1 2">
    <name type="scientific">Fusarium oxysporum f. sp. lycopersici (strain 4287 / CBS 123668 / FGSC 9935 / NRRL 34936)</name>
    <name type="common">Fusarium vascular wilt of tomato</name>
    <dbReference type="NCBI Taxonomy" id="426428"/>
    <lineage>
        <taxon>Eukaryota</taxon>
        <taxon>Fungi</taxon>
        <taxon>Dikarya</taxon>
        <taxon>Ascomycota</taxon>
        <taxon>Pezizomycotina</taxon>
        <taxon>Sordariomycetes</taxon>
        <taxon>Hypocreomycetidae</taxon>
        <taxon>Hypocreales</taxon>
        <taxon>Nectriaceae</taxon>
        <taxon>Fusarium</taxon>
        <taxon>Fusarium oxysporum species complex</taxon>
    </lineage>
</organism>
<dbReference type="EMBL" id="DS231714">
    <property type="protein sequence ID" value="KNB14531.1"/>
    <property type="molecule type" value="Genomic_DNA"/>
</dbReference>
<dbReference type="KEGG" id="fox:FOXG_21147"/>
<evidence type="ECO:0000313" key="2">
    <source>
        <dbReference type="Proteomes" id="UP000009097"/>
    </source>
</evidence>